<dbReference type="AlphaFoldDB" id="F5Y2V4"/>
<sequence>MDPTIAARPVEFAAAAAAEPAPPGPAPLSGLSSLLVGGMIEAAERAWVPDTAIRAVMRGLMRRRLAEECAADPAARSARFTRLVEELRASPIARDTQAANAQHYEVPSEFFRLHLGPRLKYSSAYFATGGETLAEAEEAMLELYAQRAGLGDGQRILDLGCGWGSLSLWLAERFPYSQIVGLSNSHGQRGFIEARAAQRGLTNLRIVTADVAQAQFPLRGVHAGFDRVVSVEMFEHMKNYRHLFQRVASWMAPQGQMLVHVFAHPTLAYHFESRDASDWMARHFFTGGLMPSSDLFLHFQEDLCLRQRWWIGGQHYERTANAWLAGMDREREAILAVFRRAYGADQAERWFQRWRMFYMAVAELFGFEGGRQWGVAHYLFDKRG</sequence>
<dbReference type="Proteomes" id="UP000008385">
    <property type="component" value="Chromosome"/>
</dbReference>
<evidence type="ECO:0000313" key="1">
    <source>
        <dbReference type="EMBL" id="AEG93650.1"/>
    </source>
</evidence>
<dbReference type="Pfam" id="PF02353">
    <property type="entry name" value="CMAS"/>
    <property type="match status" value="1"/>
</dbReference>
<dbReference type="PANTHER" id="PTHR43832">
    <property type="match status" value="1"/>
</dbReference>
<dbReference type="Gene3D" id="3.40.50.150">
    <property type="entry name" value="Vaccinia Virus protein VP39"/>
    <property type="match status" value="1"/>
</dbReference>
<proteinExistence type="predicted"/>
<keyword evidence="2" id="KW-1185">Reference proteome</keyword>
<dbReference type="eggNOG" id="COG2230">
    <property type="taxonomic scope" value="Bacteria"/>
</dbReference>
<reference evidence="1 2" key="2">
    <citation type="journal article" date="2011" name="PLoS ONE">
        <title>The Cyst-Dividing Bacterium Ramlibacter tataouinensis TTB310 Genome Reveals a Well-Stocked Toolbox for Adaptation to a Desert Environment.</title>
        <authorList>
            <person name="De Luca G."/>
            <person name="Barakat M."/>
            <person name="Ortet P."/>
            <person name="Fochesato S."/>
            <person name="Jourlin-Castelli C."/>
            <person name="Ansaldi M."/>
            <person name="Py B."/>
            <person name="Fichant G."/>
            <person name="Coutinho P.M."/>
            <person name="Voulhoux R."/>
            <person name="Bastien O."/>
            <person name="Marechal E."/>
            <person name="Henrissat B."/>
            <person name="Quentin Y."/>
            <person name="Noirot P."/>
            <person name="Filloux A."/>
            <person name="Mejean V."/>
            <person name="Dubow M.S."/>
            <person name="Barras F."/>
            <person name="Barbe V."/>
            <person name="Weissenbach J."/>
            <person name="Mihalcescu I."/>
            <person name="Vermeglio A."/>
            <person name="Achouak W."/>
            <person name="Heulin T."/>
        </authorList>
    </citation>
    <scope>NUCLEOTIDE SEQUENCE [LARGE SCALE GENOMIC DNA]</scope>
    <source>
        <strain evidence="2">ATCC BAA-407 / DSM 14655 / LMG 21543 / TTB310</strain>
    </source>
</reference>
<dbReference type="HOGENOM" id="CLU_045794_0_0_4"/>
<dbReference type="EMBL" id="CP000245">
    <property type="protein sequence ID" value="AEG93650.1"/>
    <property type="molecule type" value="Genomic_DNA"/>
</dbReference>
<dbReference type="InterPro" id="IPR029063">
    <property type="entry name" value="SAM-dependent_MTases_sf"/>
</dbReference>
<name>F5Y2V4_RAMTT</name>
<dbReference type="SUPFAM" id="SSF53335">
    <property type="entry name" value="S-adenosyl-L-methionine-dependent methyltransferases"/>
    <property type="match status" value="1"/>
</dbReference>
<dbReference type="PATRIC" id="fig|365046.3.peg.2610"/>
<dbReference type="STRING" id="365046.Rta_25540"/>
<reference evidence="2" key="1">
    <citation type="submission" date="2006-01" db="EMBL/GenBank/DDBJ databases">
        <title>Genome of the cyst-dividing bacterium Ramlibacter tataouinensis.</title>
        <authorList>
            <person name="Barakat M."/>
            <person name="Ortet P."/>
            <person name="De Luca G."/>
            <person name="Jourlin-Castelli C."/>
            <person name="Ansaldi M."/>
            <person name="Py B."/>
            <person name="Fichant G."/>
            <person name="Coutinho P."/>
            <person name="Voulhoux R."/>
            <person name="Bastien O."/>
            <person name="Roy S."/>
            <person name="Marechal E."/>
            <person name="Henrissat B."/>
            <person name="Quentin Y."/>
            <person name="Noirot P."/>
            <person name="Filloux A."/>
            <person name="Mejean V."/>
            <person name="DuBow M."/>
            <person name="Barras F."/>
            <person name="Heulin T."/>
        </authorList>
    </citation>
    <scope>NUCLEOTIDE SEQUENCE [LARGE SCALE GENOMIC DNA]</scope>
    <source>
        <strain evidence="2">ATCC BAA-407 / DSM 14655 / LMG 21543 / TTB310</strain>
    </source>
</reference>
<dbReference type="KEGG" id="rta:Rta_25540"/>
<dbReference type="FunFam" id="3.40.50.150:FF:000554">
    <property type="entry name" value="Cation-transporting ATPase"/>
    <property type="match status" value="1"/>
</dbReference>
<evidence type="ECO:0000313" key="2">
    <source>
        <dbReference type="Proteomes" id="UP000008385"/>
    </source>
</evidence>
<dbReference type="PANTHER" id="PTHR43832:SF1">
    <property type="entry name" value="S-ADENOSYL-L-METHIONINE-DEPENDENT METHYLTRANSFERASES SUPERFAMILY PROTEIN"/>
    <property type="match status" value="1"/>
</dbReference>
<gene>
    <name evidence="1" type="ordered locus">Rta_25540</name>
</gene>
<accession>F5Y2V4</accession>
<protein>
    <submittedName>
        <fullName evidence="1">Cyclopropane-fatty-acyl-phospholipid synthase (Cyclopropane fatty acid synthase)-like protein</fullName>
    </submittedName>
</protein>
<organism evidence="1 2">
    <name type="scientific">Ramlibacter tataouinensis (strain ATCC BAA-407 / DSM 14655 / LMG 21543 / TTB310)</name>
    <dbReference type="NCBI Taxonomy" id="365046"/>
    <lineage>
        <taxon>Bacteria</taxon>
        <taxon>Pseudomonadati</taxon>
        <taxon>Pseudomonadota</taxon>
        <taxon>Betaproteobacteria</taxon>
        <taxon>Burkholderiales</taxon>
        <taxon>Comamonadaceae</taxon>
        <taxon>Ramlibacter</taxon>
    </lineage>
</organism>
<dbReference type="CDD" id="cd02440">
    <property type="entry name" value="AdoMet_MTases"/>
    <property type="match status" value="1"/>
</dbReference>